<keyword evidence="2" id="KW-1185">Reference proteome</keyword>
<protein>
    <recommendedName>
        <fullName evidence="3">dUTPase</fullName>
    </recommendedName>
</protein>
<sequence>MNLKPLFEKQQELRDRINYQGADRFEKLVLALLVEIGECANEWRGFKFWSTDQEPRTFAKTTNDPNGGFTIKNPLLEEYVDGLHFVLELGLEHEFDPDGLAIEELKFSSITRQFTALFQVDWDVYEEGQGGYYHEGLELYIGLGEMLGFTWKQVEAAYMEKNAVNHKRQEDGY</sequence>
<evidence type="ECO:0008006" key="3">
    <source>
        <dbReference type="Google" id="ProtNLM"/>
    </source>
</evidence>
<dbReference type="Pfam" id="PF08761">
    <property type="entry name" value="dUTPase_2"/>
    <property type="match status" value="2"/>
</dbReference>
<gene>
    <name evidence="1" type="ORF">CGZ90_00725</name>
</gene>
<dbReference type="SUPFAM" id="SSF101386">
    <property type="entry name" value="all-alpha NTP pyrophosphatases"/>
    <property type="match status" value="1"/>
</dbReference>
<dbReference type="InterPro" id="IPR016947">
    <property type="entry name" value="UCP030140"/>
</dbReference>
<organism evidence="1 2">
    <name type="scientific">Fictibacillus aquaticus</name>
    <dbReference type="NCBI Taxonomy" id="2021314"/>
    <lineage>
        <taxon>Bacteria</taxon>
        <taxon>Bacillati</taxon>
        <taxon>Bacillota</taxon>
        <taxon>Bacilli</taxon>
        <taxon>Bacillales</taxon>
        <taxon>Fictibacillaceae</taxon>
        <taxon>Fictibacillus</taxon>
    </lineage>
</organism>
<evidence type="ECO:0000313" key="1">
    <source>
        <dbReference type="EMBL" id="OYD58458.1"/>
    </source>
</evidence>
<reference evidence="1 2" key="1">
    <citation type="submission" date="2017-07" db="EMBL/GenBank/DDBJ databases">
        <title>Fictibacillus sp. nov. GDSW-R2A3 Genome sequencing and assembly.</title>
        <authorList>
            <person name="Mayilraj S."/>
        </authorList>
    </citation>
    <scope>NUCLEOTIDE SEQUENCE [LARGE SCALE GENOMIC DNA]</scope>
    <source>
        <strain evidence="1 2">GDSW-R2A3</strain>
    </source>
</reference>
<evidence type="ECO:0000313" key="2">
    <source>
        <dbReference type="Proteomes" id="UP000215059"/>
    </source>
</evidence>
<comment type="caution">
    <text evidence="1">The sequence shown here is derived from an EMBL/GenBank/DDBJ whole genome shotgun (WGS) entry which is preliminary data.</text>
</comment>
<accession>A0A235FAX6</accession>
<dbReference type="InterPro" id="IPR014871">
    <property type="entry name" value="dUTPase/dCTP_pyrophosphatase"/>
</dbReference>
<dbReference type="AlphaFoldDB" id="A0A235FAX6"/>
<dbReference type="Gene3D" id="1.10.4010.10">
    <property type="entry name" value="Type II deoxyuridine triphosphatase"/>
    <property type="match status" value="1"/>
</dbReference>
<proteinExistence type="predicted"/>
<dbReference type="PIRSF" id="PIRSF030140">
    <property type="entry name" value="UCP030140"/>
    <property type="match status" value="1"/>
</dbReference>
<dbReference type="EMBL" id="NOII01000001">
    <property type="protein sequence ID" value="OYD58458.1"/>
    <property type="molecule type" value="Genomic_DNA"/>
</dbReference>
<name>A0A235FAX6_9BACL</name>
<dbReference type="OrthoDB" id="5506143at2"/>
<dbReference type="CDD" id="cd11527">
    <property type="entry name" value="NTP-PPase_dUTPase"/>
    <property type="match status" value="1"/>
</dbReference>
<dbReference type="Proteomes" id="UP000215059">
    <property type="component" value="Unassembled WGS sequence"/>
</dbReference>